<keyword evidence="5" id="KW-0472">Membrane</keyword>
<dbReference type="InterPro" id="IPR045063">
    <property type="entry name" value="Dynamin_N"/>
</dbReference>
<dbReference type="Pfam" id="PF00350">
    <property type="entry name" value="Dynamin_N"/>
    <property type="match status" value="2"/>
</dbReference>
<dbReference type="AlphaFoldDB" id="A0A4R1QED4"/>
<feature type="domain" description="Dynamin N-terminal" evidence="7">
    <location>
        <begin position="653"/>
        <end position="879"/>
    </location>
</feature>
<comment type="subcellular location">
    <subcellularLocation>
        <location evidence="1">Membrane</location>
    </subcellularLocation>
</comment>
<evidence type="ECO:0000256" key="4">
    <source>
        <dbReference type="ARBA" id="ARBA00023134"/>
    </source>
</evidence>
<accession>A0A4R1QED4</accession>
<feature type="coiled-coil region" evidence="6">
    <location>
        <begin position="297"/>
        <end position="340"/>
    </location>
</feature>
<feature type="coiled-coil region" evidence="6">
    <location>
        <begin position="957"/>
        <end position="984"/>
    </location>
</feature>
<feature type="coiled-coil region" evidence="6">
    <location>
        <begin position="595"/>
        <end position="622"/>
    </location>
</feature>
<keyword evidence="3" id="KW-0378">Hydrolase</keyword>
<evidence type="ECO:0000256" key="5">
    <source>
        <dbReference type="ARBA" id="ARBA00023136"/>
    </source>
</evidence>
<evidence type="ECO:0000259" key="7">
    <source>
        <dbReference type="Pfam" id="PF00350"/>
    </source>
</evidence>
<dbReference type="EMBL" id="SLUL01000006">
    <property type="protein sequence ID" value="TCL49750.1"/>
    <property type="molecule type" value="Genomic_DNA"/>
</dbReference>
<dbReference type="Proteomes" id="UP000295658">
    <property type="component" value="Unassembled WGS sequence"/>
</dbReference>
<dbReference type="InterPro" id="IPR027094">
    <property type="entry name" value="Mitofusin_fam"/>
</dbReference>
<dbReference type="PANTHER" id="PTHR10465:SF0">
    <property type="entry name" value="SARCALUMENIN"/>
    <property type="match status" value="1"/>
</dbReference>
<sequence>MEVDFLKGVWEIMVQTTTTQSLQQWVYKLIALHAQLMESGDTEQANKVKQLIQKVHKQEFIIAFCGHFSAGKSSMINELIGSAILPSSPIPTSANLVKVKAGKAYARVFYKHSAPIEYVAPYDYEEIKSFCKDGDAISAIEISHETNAIPKGVVIMDTPGIDSTDDAHRLATESALHLADVIFYMMDYNHVQAELNFEFTKRLTEHGKKLYFIVNQIDKHREEELSFSQFKRSVSQAFQNWNVSIERIFYTSLKQKECSNNDLNALKETLQTIFRRKDERLLDGIAIAVKQIIHDHIRFLEEKDAEKEQHLQQLLQTTDEDQLSREMAEAEEAIKHWEQKWMKARPSFEQELNKIVDNAYIMSYETREKARSFLEAFRDGFKVGFLFTKTKTEEERKRRLQTFYEDLSEKVRSQLEWHIRDLLGRFYREHELKDETLLAKTQQLAVPFSEQLLIELRQNNPFVTGNYLLTYTNDLANELKRRYRLAVLELVDEMIDKGKMEEEKVIQKWREKAERVRKEQQRLAELHTYRLKREQIRTDLLQLMEKKEVSPFSDETIASFLDETFIVQRSEGFLIEEKTRSEGFLKEEKTIREKKKEAYKEKIEAQDRYENFEQVITQLRRVSELILPFKGLVHLANEMAEKANRLENRTFTVALFGAFSAGKSSFANALIGEKVLPVSPNPTTATINKIVPPTAERPHGTVVVQMKTNEQLFKDLQHSLRFFGLQANSLEEALNQSKKALAIESVEVKEKVHYAFLKAVVDGYEHMHKDLGLSLFVDFHEFSEYVANETKSCFVEWIELYYDCPLTKQGITLVDTPGADSVNARHTGVAFDYIKNADAILFVTYYNHAFSKADREFLIQLGRVKDTFSLDKMFFIINAADLAQSSEELEAVVEYVEEQLLHFGIRQPRLYPLSSQWALAEKQGIQYGNDVLKNSGMNVFEQQFRQFMNQELAQLVIFSARLQIEQAKKRIAEYIAKAKLSDEAKRAKLASLESERQKMVRIIEQQDAASDLRALEQELSELVYYIKQRIFFRFHDWFKEAFHPSVLHDDHPNIKKALQACLDELLYSIGFDLAQEMRATSLRMEAFLTKQHDLYFENIQKQLKQIHSTLILTKAEMPSFITLEFSVALQQLDASLFKKALSFYKNAKSFFEKDEKRWMKEEIERQLQQPVSNYLRENHKRMVEHYTKQWLHVMKQLHKNMKEQINEHFAGLTAALTEQMPIKELENAYEMIGGIENE</sequence>
<feature type="domain" description="Dynamin N-terminal" evidence="7">
    <location>
        <begin position="62"/>
        <end position="216"/>
    </location>
</feature>
<organism evidence="8 9">
    <name type="scientific">Thermolongibacillus altinsuensis</name>
    <dbReference type="NCBI Taxonomy" id="575256"/>
    <lineage>
        <taxon>Bacteria</taxon>
        <taxon>Bacillati</taxon>
        <taxon>Bacillota</taxon>
        <taxon>Bacilli</taxon>
        <taxon>Bacillales</taxon>
        <taxon>Anoxybacillaceae</taxon>
        <taxon>Thermolongibacillus</taxon>
    </lineage>
</organism>
<keyword evidence="2" id="KW-0547">Nucleotide-binding</keyword>
<dbReference type="PANTHER" id="PTHR10465">
    <property type="entry name" value="TRANSMEMBRANE GTPASE FZO1"/>
    <property type="match status" value="1"/>
</dbReference>
<dbReference type="GO" id="GO:0003924">
    <property type="term" value="F:GTPase activity"/>
    <property type="evidence" value="ECO:0007669"/>
    <property type="project" value="InterPro"/>
</dbReference>
<protein>
    <submittedName>
        <fullName evidence="8">Dynamin family protein</fullName>
    </submittedName>
</protein>
<dbReference type="InterPro" id="IPR027417">
    <property type="entry name" value="P-loop_NTPase"/>
</dbReference>
<feature type="coiled-coil region" evidence="6">
    <location>
        <begin position="499"/>
        <end position="526"/>
    </location>
</feature>
<keyword evidence="9" id="KW-1185">Reference proteome</keyword>
<proteinExistence type="predicted"/>
<dbReference type="GO" id="GO:0016020">
    <property type="term" value="C:membrane"/>
    <property type="evidence" value="ECO:0007669"/>
    <property type="project" value="UniProtKB-SubCell"/>
</dbReference>
<keyword evidence="4" id="KW-0342">GTP-binding</keyword>
<evidence type="ECO:0000256" key="1">
    <source>
        <dbReference type="ARBA" id="ARBA00004370"/>
    </source>
</evidence>
<evidence type="ECO:0000256" key="2">
    <source>
        <dbReference type="ARBA" id="ARBA00022741"/>
    </source>
</evidence>
<evidence type="ECO:0000313" key="8">
    <source>
        <dbReference type="EMBL" id="TCL49750.1"/>
    </source>
</evidence>
<evidence type="ECO:0000256" key="6">
    <source>
        <dbReference type="SAM" id="Coils"/>
    </source>
</evidence>
<dbReference type="SUPFAM" id="SSF52540">
    <property type="entry name" value="P-loop containing nucleoside triphosphate hydrolases"/>
    <property type="match status" value="2"/>
</dbReference>
<gene>
    <name evidence="8" type="ORF">EDD69_106102</name>
</gene>
<name>A0A4R1QED4_9BACL</name>
<dbReference type="Gene3D" id="3.40.50.300">
    <property type="entry name" value="P-loop containing nucleotide triphosphate hydrolases"/>
    <property type="match status" value="2"/>
</dbReference>
<evidence type="ECO:0000256" key="3">
    <source>
        <dbReference type="ARBA" id="ARBA00022801"/>
    </source>
</evidence>
<dbReference type="CDD" id="cd09912">
    <property type="entry name" value="DLP_2"/>
    <property type="match status" value="2"/>
</dbReference>
<comment type="caution">
    <text evidence="8">The sequence shown here is derived from an EMBL/GenBank/DDBJ whole genome shotgun (WGS) entry which is preliminary data.</text>
</comment>
<evidence type="ECO:0000313" key="9">
    <source>
        <dbReference type="Proteomes" id="UP000295658"/>
    </source>
</evidence>
<reference evidence="8 9" key="1">
    <citation type="submission" date="2019-03" db="EMBL/GenBank/DDBJ databases">
        <title>Genomic Encyclopedia of Type Strains, Phase IV (KMG-IV): sequencing the most valuable type-strain genomes for metagenomic binning, comparative biology and taxonomic classification.</title>
        <authorList>
            <person name="Goeker M."/>
        </authorList>
    </citation>
    <scope>NUCLEOTIDE SEQUENCE [LARGE SCALE GENOMIC DNA]</scope>
    <source>
        <strain evidence="8 9">DSM 24979</strain>
    </source>
</reference>
<keyword evidence="6" id="KW-0175">Coiled coil</keyword>
<dbReference type="GO" id="GO:0005525">
    <property type="term" value="F:GTP binding"/>
    <property type="evidence" value="ECO:0007669"/>
    <property type="project" value="UniProtKB-KW"/>
</dbReference>